<dbReference type="Pfam" id="PF08242">
    <property type="entry name" value="Methyltransf_12"/>
    <property type="match status" value="1"/>
</dbReference>
<evidence type="ECO:0000256" key="1">
    <source>
        <dbReference type="ARBA" id="ARBA00022679"/>
    </source>
</evidence>
<dbReference type="GO" id="GO:0008168">
    <property type="term" value="F:methyltransferase activity"/>
    <property type="evidence" value="ECO:0007669"/>
    <property type="project" value="UniProtKB-KW"/>
</dbReference>
<reference evidence="4 5" key="1">
    <citation type="submission" date="2019-11" db="EMBL/GenBank/DDBJ databases">
        <title>Isolation of a new High Light Tolerant Cyanobacteria.</title>
        <authorList>
            <person name="Dobson Z."/>
            <person name="Vaughn N."/>
            <person name="Vaughn M."/>
            <person name="Fromme P."/>
            <person name="Mazor Y."/>
        </authorList>
    </citation>
    <scope>NUCLEOTIDE SEQUENCE [LARGE SCALE GENOMIC DNA]</scope>
    <source>
        <strain evidence="4 5">0216</strain>
    </source>
</reference>
<feature type="transmembrane region" description="Helical" evidence="2">
    <location>
        <begin position="6"/>
        <end position="27"/>
    </location>
</feature>
<keyword evidence="2" id="KW-0812">Transmembrane</keyword>
<dbReference type="Gene3D" id="3.40.50.150">
    <property type="entry name" value="Vaccinia Virus protein VP39"/>
    <property type="match status" value="1"/>
</dbReference>
<organism evidence="4 5">
    <name type="scientific">Cyanobacterium aponinum 0216</name>
    <dbReference type="NCBI Taxonomy" id="2676140"/>
    <lineage>
        <taxon>Bacteria</taxon>
        <taxon>Bacillati</taxon>
        <taxon>Cyanobacteriota</taxon>
        <taxon>Cyanophyceae</taxon>
        <taxon>Oscillatoriophycideae</taxon>
        <taxon>Chroococcales</taxon>
        <taxon>Geminocystaceae</taxon>
        <taxon>Cyanobacterium</taxon>
    </lineage>
</organism>
<accession>A0A844GTN5</accession>
<evidence type="ECO:0000256" key="2">
    <source>
        <dbReference type="SAM" id="Phobius"/>
    </source>
</evidence>
<keyword evidence="4" id="KW-0489">Methyltransferase</keyword>
<dbReference type="Proteomes" id="UP000437131">
    <property type="component" value="Unassembled WGS sequence"/>
</dbReference>
<dbReference type="InterPro" id="IPR013217">
    <property type="entry name" value="Methyltransf_12"/>
</dbReference>
<gene>
    <name evidence="4" type="ORF">GGC33_10690</name>
</gene>
<dbReference type="PANTHER" id="PTHR43861">
    <property type="entry name" value="TRANS-ACONITATE 2-METHYLTRANSFERASE-RELATED"/>
    <property type="match status" value="1"/>
</dbReference>
<dbReference type="RefSeq" id="WP_155084006.1">
    <property type="nucleotide sequence ID" value="NZ_WMIA01000012.1"/>
</dbReference>
<dbReference type="PANTHER" id="PTHR43861:SF3">
    <property type="entry name" value="PUTATIVE (AFU_ORTHOLOGUE AFUA_2G14390)-RELATED"/>
    <property type="match status" value="1"/>
</dbReference>
<proteinExistence type="predicted"/>
<dbReference type="CDD" id="cd02440">
    <property type="entry name" value="AdoMet_MTases"/>
    <property type="match status" value="1"/>
</dbReference>
<dbReference type="EMBL" id="WMIA01000012">
    <property type="protein sequence ID" value="MTF39390.1"/>
    <property type="molecule type" value="Genomic_DNA"/>
</dbReference>
<dbReference type="InterPro" id="IPR029063">
    <property type="entry name" value="SAM-dependent_MTases_sf"/>
</dbReference>
<keyword evidence="1 4" id="KW-0808">Transferase</keyword>
<name>A0A844GTN5_9CHRO</name>
<evidence type="ECO:0000313" key="5">
    <source>
        <dbReference type="Proteomes" id="UP000437131"/>
    </source>
</evidence>
<dbReference type="GO" id="GO:0032259">
    <property type="term" value="P:methylation"/>
    <property type="evidence" value="ECO:0007669"/>
    <property type="project" value="UniProtKB-KW"/>
</dbReference>
<feature type="domain" description="Methyltransferase type 12" evidence="3">
    <location>
        <begin position="98"/>
        <end position="192"/>
    </location>
</feature>
<evidence type="ECO:0000259" key="3">
    <source>
        <dbReference type="Pfam" id="PF08242"/>
    </source>
</evidence>
<protein>
    <submittedName>
        <fullName evidence="4">Methyltransferase domain-containing protein</fullName>
    </submittedName>
</protein>
<dbReference type="AlphaFoldDB" id="A0A844GTN5"/>
<keyword evidence="2" id="KW-1133">Transmembrane helix</keyword>
<keyword evidence="2" id="KW-0472">Membrane</keyword>
<evidence type="ECO:0000313" key="4">
    <source>
        <dbReference type="EMBL" id="MTF39390.1"/>
    </source>
</evidence>
<sequence length="246" mass="28375">MKHLNIIISVIFIFVFTLIMFASSLVYEPVQTTDNQYYEYRALHNRDGIGKYYLGREIAKVMGHQEFLWLERPSREAEEQPSKVIEALNLQPTDTIADIGAGSGYFSFRIAKKVPQGLVYAVDVQPEMIDIIDFLVKESPNLPVLPMLGSETSPNLPPESINFALMVDTYHEFNHPREMMENIVKALKPQGKVVLVEYRKENPLIMIKGVHKMSEKQVKKEMEAVGLKWLKTDEFLPQQHYLVFEK</sequence>
<comment type="caution">
    <text evidence="4">The sequence shown here is derived from an EMBL/GenBank/DDBJ whole genome shotgun (WGS) entry which is preliminary data.</text>
</comment>
<dbReference type="SUPFAM" id="SSF53335">
    <property type="entry name" value="S-adenosyl-L-methionine-dependent methyltransferases"/>
    <property type="match status" value="1"/>
</dbReference>